<name>A0A1I7WS10_HETBA</name>
<dbReference type="EC" id="3.5.1.52" evidence="4"/>
<dbReference type="PROSITE" id="PS51352">
    <property type="entry name" value="THIOREDOXIN_2"/>
    <property type="match status" value="1"/>
</dbReference>
<dbReference type="WBParaSite" id="Hba_07935">
    <property type="protein sequence ID" value="Hba_07935"/>
    <property type="gene ID" value="Hba_07935"/>
</dbReference>
<dbReference type="SMART" id="SM00460">
    <property type="entry name" value="TGc"/>
    <property type="match status" value="1"/>
</dbReference>
<evidence type="ECO:0000256" key="6">
    <source>
        <dbReference type="ARBA" id="ARBA00022490"/>
    </source>
</evidence>
<protein>
    <recommendedName>
        <fullName evidence="5">Peptide-N(4)-(N-acetyl-beta-glucosaminyl)asparagine amidase</fullName>
        <ecNumber evidence="4">3.5.1.52</ecNumber>
    </recommendedName>
    <alternativeName>
        <fullName evidence="8">Peptide:N-glycanase</fullName>
    </alternativeName>
</protein>
<accession>A0A1I7WS10</accession>
<dbReference type="AlphaFoldDB" id="A0A1I7WS10"/>
<dbReference type="PROSITE" id="PS00194">
    <property type="entry name" value="THIOREDOXIN_1"/>
    <property type="match status" value="1"/>
</dbReference>
<dbReference type="GO" id="GO:0000224">
    <property type="term" value="F:peptide-N4-(N-acetyl-beta-glucosaminyl)asparagine amidase activity"/>
    <property type="evidence" value="ECO:0007669"/>
    <property type="project" value="UniProtKB-EC"/>
</dbReference>
<comment type="subcellular location">
    <subcellularLocation>
        <location evidence="3">Cytoplasm</location>
    </subcellularLocation>
</comment>
<evidence type="ECO:0000256" key="3">
    <source>
        <dbReference type="ARBA" id="ARBA00004496"/>
    </source>
</evidence>
<dbReference type="Gene3D" id="3.10.620.30">
    <property type="match status" value="1"/>
</dbReference>
<dbReference type="InterPro" id="IPR036249">
    <property type="entry name" value="Thioredoxin-like_sf"/>
</dbReference>
<evidence type="ECO:0000256" key="1">
    <source>
        <dbReference type="ARBA" id="ARBA00001650"/>
    </source>
</evidence>
<dbReference type="GO" id="GO:0005737">
    <property type="term" value="C:cytoplasm"/>
    <property type="evidence" value="ECO:0007669"/>
    <property type="project" value="UniProtKB-SubCell"/>
</dbReference>
<dbReference type="SUPFAM" id="SSF54001">
    <property type="entry name" value="Cysteine proteinases"/>
    <property type="match status" value="1"/>
</dbReference>
<keyword evidence="10" id="KW-1185">Reference proteome</keyword>
<comment type="cofactor">
    <cofactor evidence="2">
        <name>Zn(2+)</name>
        <dbReference type="ChEBI" id="CHEBI:29105"/>
    </cofactor>
</comment>
<dbReference type="SUPFAM" id="SSF52833">
    <property type="entry name" value="Thioredoxin-like"/>
    <property type="match status" value="1"/>
</dbReference>
<evidence type="ECO:0000256" key="8">
    <source>
        <dbReference type="ARBA" id="ARBA00032901"/>
    </source>
</evidence>
<dbReference type="InterPro" id="IPR017937">
    <property type="entry name" value="Thioredoxin_CS"/>
</dbReference>
<keyword evidence="7" id="KW-1015">Disulfide bond</keyword>
<dbReference type="InterPro" id="IPR013766">
    <property type="entry name" value="Thioredoxin_domain"/>
</dbReference>
<evidence type="ECO:0000256" key="2">
    <source>
        <dbReference type="ARBA" id="ARBA00001947"/>
    </source>
</evidence>
<feature type="domain" description="Thioredoxin" evidence="9">
    <location>
        <begin position="1"/>
        <end position="108"/>
    </location>
</feature>
<dbReference type="InterPro" id="IPR038765">
    <property type="entry name" value="Papain-like_cys_pep_sf"/>
</dbReference>
<evidence type="ECO:0000256" key="4">
    <source>
        <dbReference type="ARBA" id="ARBA00012158"/>
    </source>
</evidence>
<evidence type="ECO:0000259" key="9">
    <source>
        <dbReference type="PROSITE" id="PS51352"/>
    </source>
</evidence>
<sequence>MAVVQIESLPDFQEHIDSADANRLIIVDFYADWCGPCRHIAPVFIQLSKRFSNASFFKINVDHSFDIMQQYGIRAMPTFVLIKAKREVERIQGANSEALEQAINRHYSDTPQNPNAANPLEKIFLQQFVTKSFKFLKYLHKYSYLNQVYFLPYSYLKYNILWAEIIVLNTYLFVFFRKGRCGEWANCFTLIAAAVGFDVRFIYDVTDHVWTELWIPEYDTWMHCDPCENLIDRPLIYEKVSYIQFYFLILSFGWGKKLSYIIAFGLDHVHDVTWRYSRHHREVITRRTSVREPVLANFLAVEHDWKVAYLCRKEDKGEGEGEITWSVDLSGVKAKSAYICLRGIRTFEEASISVVVCADKEICMILPNHTGELILDNLPSTLLKITHAQLFRASLDSVEPQLKIDIEFE</sequence>
<comment type="catalytic activity">
    <reaction evidence="1">
        <text>Hydrolysis of an N(4)-(acetyl-beta-D-glucosaminyl)asparagine residue in which the glucosamine residue may be further glycosylated, to yield a (substituted) N-acetyl-beta-D-glucosaminylamine and a peptide containing an aspartate residue.</text>
        <dbReference type="EC" id="3.5.1.52"/>
    </reaction>
</comment>
<dbReference type="Gene3D" id="3.40.30.10">
    <property type="entry name" value="Glutaredoxin"/>
    <property type="match status" value="1"/>
</dbReference>
<dbReference type="SUPFAM" id="SSF49785">
    <property type="entry name" value="Galactose-binding domain-like"/>
    <property type="match status" value="1"/>
</dbReference>
<evidence type="ECO:0000313" key="10">
    <source>
        <dbReference type="Proteomes" id="UP000095283"/>
    </source>
</evidence>
<dbReference type="PANTHER" id="PTHR46115">
    <property type="entry name" value="THIOREDOXIN-LIKE PROTEIN 1"/>
    <property type="match status" value="1"/>
</dbReference>
<dbReference type="Pfam" id="PF00085">
    <property type="entry name" value="Thioredoxin"/>
    <property type="match status" value="1"/>
</dbReference>
<dbReference type="Proteomes" id="UP000095283">
    <property type="component" value="Unplaced"/>
</dbReference>
<dbReference type="Pfam" id="PF04721">
    <property type="entry name" value="PAW"/>
    <property type="match status" value="1"/>
</dbReference>
<dbReference type="InterPro" id="IPR008979">
    <property type="entry name" value="Galactose-bd-like_sf"/>
</dbReference>
<dbReference type="PRINTS" id="PR00421">
    <property type="entry name" value="THIOREDOXIN"/>
</dbReference>
<dbReference type="Pfam" id="PF01841">
    <property type="entry name" value="Transglut_core"/>
    <property type="match status" value="1"/>
</dbReference>
<proteinExistence type="predicted"/>
<dbReference type="CDD" id="cd02947">
    <property type="entry name" value="TRX_family"/>
    <property type="match status" value="1"/>
</dbReference>
<dbReference type="InterPro" id="IPR006588">
    <property type="entry name" value="Peptide_N_glycanase_PAW_dom"/>
</dbReference>
<dbReference type="GO" id="GO:0006516">
    <property type="term" value="P:glycoprotein catabolic process"/>
    <property type="evidence" value="ECO:0007669"/>
    <property type="project" value="InterPro"/>
</dbReference>
<keyword evidence="6" id="KW-0963">Cytoplasm</keyword>
<organism evidence="10 11">
    <name type="scientific">Heterorhabditis bacteriophora</name>
    <name type="common">Entomopathogenic nematode worm</name>
    <dbReference type="NCBI Taxonomy" id="37862"/>
    <lineage>
        <taxon>Eukaryota</taxon>
        <taxon>Metazoa</taxon>
        <taxon>Ecdysozoa</taxon>
        <taxon>Nematoda</taxon>
        <taxon>Chromadorea</taxon>
        <taxon>Rhabditida</taxon>
        <taxon>Rhabditina</taxon>
        <taxon>Rhabditomorpha</taxon>
        <taxon>Strongyloidea</taxon>
        <taxon>Heterorhabditidae</taxon>
        <taxon>Heterorhabditis</taxon>
    </lineage>
</organism>
<evidence type="ECO:0000256" key="5">
    <source>
        <dbReference type="ARBA" id="ARBA00018546"/>
    </source>
</evidence>
<evidence type="ECO:0000256" key="7">
    <source>
        <dbReference type="ARBA" id="ARBA00023157"/>
    </source>
</evidence>
<reference evidence="11" key="1">
    <citation type="submission" date="2016-11" db="UniProtKB">
        <authorList>
            <consortium name="WormBaseParasite"/>
        </authorList>
    </citation>
    <scope>IDENTIFICATION</scope>
</reference>
<evidence type="ECO:0000313" key="11">
    <source>
        <dbReference type="WBParaSite" id="Hba_07935"/>
    </source>
</evidence>
<dbReference type="InterPro" id="IPR002931">
    <property type="entry name" value="Transglutaminase-like"/>
</dbReference>